<keyword evidence="11" id="KW-1185">Reference proteome</keyword>
<evidence type="ECO:0000259" key="9">
    <source>
        <dbReference type="PROSITE" id="PS50927"/>
    </source>
</evidence>
<feature type="binding site" evidence="8">
    <location>
        <position position="105"/>
    </location>
    <ligand>
        <name>Ca(2+)</name>
        <dbReference type="ChEBI" id="CHEBI:29108"/>
        <label>3</label>
    </ligand>
</feature>
<dbReference type="InterPro" id="IPR033739">
    <property type="entry name" value="M10A_MMP"/>
</dbReference>
<dbReference type="SMART" id="SM00235">
    <property type="entry name" value="ZnMc"/>
    <property type="match status" value="1"/>
</dbReference>
<feature type="binding site" evidence="8">
    <location>
        <position position="104"/>
    </location>
    <ligand>
        <name>Ca(2+)</name>
        <dbReference type="ChEBI" id="CHEBI:29108"/>
        <label>3</label>
    </ligand>
</feature>
<sequence>MPCQISAAPLESHSTGFCGYNDQSSNGFHAIQSKWSKSRLTWSILSYPSTYQISESNTKQILREAFKAWTDHIPIEIEEVCSTCNADIVIKFVSRAHDNCNPFDGKGGVLAHAYLPEVGQIHFDWSETWTESFDGSDTNLFLVAVHEIGHALGLLHSENKESIMYATYPFASRSKNLPSTDIASIQQLYGTRSKSGESDRRAVWASDTHGHGSGPYHLVLQNDGNLVLYDGKNDAKWASGTHGRYDVTHLRLQDDGNLVIYISRDEIWHKAIWATRTNE</sequence>
<dbReference type="AlphaFoldDB" id="A0A813PC33"/>
<dbReference type="CDD" id="cd04278">
    <property type="entry name" value="ZnMc_MMP"/>
    <property type="match status" value="1"/>
</dbReference>
<keyword evidence="4" id="KW-0378">Hydrolase</keyword>
<feature type="binding site" evidence="8">
    <location>
        <position position="97"/>
    </location>
    <ligand>
        <name>Zn(2+)</name>
        <dbReference type="ChEBI" id="CHEBI:29105"/>
        <label>1</label>
    </ligand>
</feature>
<feature type="binding site" evidence="8">
    <location>
        <position position="87"/>
    </location>
    <ligand>
        <name>Ca(2+)</name>
        <dbReference type="ChEBI" id="CHEBI:29108"/>
        <label>2</label>
    </ligand>
</feature>
<dbReference type="GO" id="GO:0004222">
    <property type="term" value="F:metalloendopeptidase activity"/>
    <property type="evidence" value="ECO:0007669"/>
    <property type="project" value="InterPro"/>
</dbReference>
<dbReference type="InterPro" id="IPR021190">
    <property type="entry name" value="Pept_M10A"/>
</dbReference>
<proteinExistence type="inferred from homology"/>
<evidence type="ECO:0000256" key="6">
    <source>
        <dbReference type="ARBA" id="ARBA00023049"/>
    </source>
</evidence>
<keyword evidence="5 8" id="KW-0862">Zinc</keyword>
<comment type="similarity">
    <text evidence="1">Belongs to the peptidase M10A family.</text>
</comment>
<dbReference type="PROSITE" id="PS50927">
    <property type="entry name" value="BULB_LECTIN"/>
    <property type="match status" value="1"/>
</dbReference>
<feature type="binding site" evidence="8">
    <location>
        <position position="127"/>
    </location>
    <ligand>
        <name>Ca(2+)</name>
        <dbReference type="ChEBI" id="CHEBI:29108"/>
        <label>3</label>
    </ligand>
</feature>
<dbReference type="CDD" id="cd00028">
    <property type="entry name" value="B_lectin"/>
    <property type="match status" value="1"/>
</dbReference>
<keyword evidence="2" id="KW-0645">Protease</keyword>
<accession>A0A813PC33</accession>
<feature type="binding site" evidence="8">
    <location>
        <position position="112"/>
    </location>
    <ligand>
        <name>Zn(2+)</name>
        <dbReference type="ChEBI" id="CHEBI:29105"/>
        <label>1</label>
    </ligand>
</feature>
<dbReference type="InterPro" id="IPR006026">
    <property type="entry name" value="Peptidase_Metallo"/>
</dbReference>
<organism evidence="10 11">
    <name type="scientific">Adineta steineri</name>
    <dbReference type="NCBI Taxonomy" id="433720"/>
    <lineage>
        <taxon>Eukaryota</taxon>
        <taxon>Metazoa</taxon>
        <taxon>Spiralia</taxon>
        <taxon>Gnathifera</taxon>
        <taxon>Rotifera</taxon>
        <taxon>Eurotatoria</taxon>
        <taxon>Bdelloidea</taxon>
        <taxon>Adinetida</taxon>
        <taxon>Adinetidae</taxon>
        <taxon>Adineta</taxon>
    </lineage>
</organism>
<name>A0A813PC33_9BILA</name>
<dbReference type="GO" id="GO:0031012">
    <property type="term" value="C:extracellular matrix"/>
    <property type="evidence" value="ECO:0007669"/>
    <property type="project" value="InterPro"/>
</dbReference>
<dbReference type="Proteomes" id="UP000663832">
    <property type="component" value="Unassembled WGS sequence"/>
</dbReference>
<feature type="binding site" evidence="8">
    <location>
        <position position="156"/>
    </location>
    <ligand>
        <name>Zn(2+)</name>
        <dbReference type="ChEBI" id="CHEBI:29105"/>
        <label>2</label>
        <note>catalytic</note>
    </ligand>
</feature>
<dbReference type="GO" id="GO:0008270">
    <property type="term" value="F:zinc ion binding"/>
    <property type="evidence" value="ECO:0007669"/>
    <property type="project" value="InterPro"/>
</dbReference>
<evidence type="ECO:0000313" key="10">
    <source>
        <dbReference type="EMBL" id="CAF0752701.1"/>
    </source>
</evidence>
<dbReference type="PRINTS" id="PR00138">
    <property type="entry name" value="MATRIXIN"/>
</dbReference>
<feature type="binding site" evidence="8">
    <location>
        <position position="124"/>
    </location>
    <ligand>
        <name>Ca(2+)</name>
        <dbReference type="ChEBI" id="CHEBI:29108"/>
        <label>3</label>
    </ligand>
</feature>
<gene>
    <name evidence="10" type="ORF">QVE165_LOCUS1586</name>
</gene>
<dbReference type="Gene3D" id="2.90.10.10">
    <property type="entry name" value="Bulb-type lectin domain"/>
    <property type="match status" value="1"/>
</dbReference>
<dbReference type="InterPro" id="IPR036426">
    <property type="entry name" value="Bulb-type_lectin_dom_sf"/>
</dbReference>
<dbReference type="PANTHER" id="PTHR10201:SF323">
    <property type="entry name" value="MATRIX METALLOPROTEINASE-21"/>
    <property type="match status" value="1"/>
</dbReference>
<evidence type="ECO:0000256" key="3">
    <source>
        <dbReference type="ARBA" id="ARBA00022723"/>
    </source>
</evidence>
<dbReference type="SMART" id="SM00108">
    <property type="entry name" value="B_lectin"/>
    <property type="match status" value="1"/>
</dbReference>
<dbReference type="SUPFAM" id="SSF51110">
    <property type="entry name" value="alpha-D-mannose-specific plant lectins"/>
    <property type="match status" value="1"/>
</dbReference>
<comment type="cofactor">
    <cofactor evidence="8">
        <name>Ca(2+)</name>
        <dbReference type="ChEBI" id="CHEBI:29108"/>
    </cofactor>
    <text evidence="8">Can bind about 5 Ca(2+) ions per subunit.</text>
</comment>
<evidence type="ECO:0000256" key="1">
    <source>
        <dbReference type="ARBA" id="ARBA00010370"/>
    </source>
</evidence>
<feature type="active site" evidence="7">
    <location>
        <position position="147"/>
    </location>
</feature>
<evidence type="ECO:0000313" key="11">
    <source>
        <dbReference type="Proteomes" id="UP000663832"/>
    </source>
</evidence>
<dbReference type="InterPro" id="IPR001818">
    <property type="entry name" value="Pept_M10_metallopeptidase"/>
</dbReference>
<dbReference type="InterPro" id="IPR001480">
    <property type="entry name" value="Bulb-type_lectin_dom"/>
</dbReference>
<feature type="binding site" evidence="8">
    <location>
        <position position="164"/>
    </location>
    <ligand>
        <name>Zn(2+)</name>
        <dbReference type="ChEBI" id="CHEBI:29105"/>
        <label>2</label>
        <note>catalytic</note>
    </ligand>
</feature>
<comment type="caution">
    <text evidence="10">The sequence shown here is derived from an EMBL/GenBank/DDBJ whole genome shotgun (WGS) entry which is preliminary data.</text>
</comment>
<keyword evidence="6" id="KW-0482">Metalloprotease</keyword>
<feature type="binding site" description="in inhibited form" evidence="8">
    <location>
        <position position="18"/>
    </location>
    <ligand>
        <name>Zn(2+)</name>
        <dbReference type="ChEBI" id="CHEBI:29105"/>
        <label>2</label>
        <note>catalytic</note>
    </ligand>
</feature>
<dbReference type="OrthoDB" id="406838at2759"/>
<reference evidence="10" key="1">
    <citation type="submission" date="2021-02" db="EMBL/GenBank/DDBJ databases">
        <authorList>
            <person name="Nowell W R."/>
        </authorList>
    </citation>
    <scope>NUCLEOTIDE SEQUENCE</scope>
</reference>
<dbReference type="Gene3D" id="3.40.390.10">
    <property type="entry name" value="Collagenase (Catalytic Domain)"/>
    <property type="match status" value="1"/>
</dbReference>
<feature type="domain" description="Bulb-type lectin" evidence="9">
    <location>
        <begin position="155"/>
        <end position="273"/>
    </location>
</feature>
<evidence type="ECO:0000256" key="7">
    <source>
        <dbReference type="PIRSR" id="PIRSR621190-1"/>
    </source>
</evidence>
<evidence type="ECO:0000256" key="2">
    <source>
        <dbReference type="ARBA" id="ARBA00022670"/>
    </source>
</evidence>
<feature type="binding site" evidence="8">
    <location>
        <position position="150"/>
    </location>
    <ligand>
        <name>Zn(2+)</name>
        <dbReference type="ChEBI" id="CHEBI:29105"/>
        <label>2</label>
        <note>catalytic</note>
    </ligand>
</feature>
<feature type="binding site" evidence="8">
    <location>
        <position position="127"/>
    </location>
    <ligand>
        <name>Ca(2+)</name>
        <dbReference type="ChEBI" id="CHEBI:29108"/>
        <label>1</label>
    </ligand>
</feature>
<dbReference type="EMBL" id="CAJNOM010000005">
    <property type="protein sequence ID" value="CAF0752701.1"/>
    <property type="molecule type" value="Genomic_DNA"/>
</dbReference>
<feature type="binding site" evidence="8">
    <location>
        <position position="146"/>
    </location>
    <ligand>
        <name>Zn(2+)</name>
        <dbReference type="ChEBI" id="CHEBI:29105"/>
        <label>2</label>
        <note>catalytic</note>
    </ligand>
</feature>
<keyword evidence="8" id="KW-0106">Calcium</keyword>
<feature type="binding site" evidence="8">
    <location>
        <position position="122"/>
    </location>
    <ligand>
        <name>Zn(2+)</name>
        <dbReference type="ChEBI" id="CHEBI:29105"/>
        <label>1</label>
    </ligand>
</feature>
<dbReference type="InterPro" id="IPR024079">
    <property type="entry name" value="MetalloPept_cat_dom_sf"/>
</dbReference>
<evidence type="ECO:0000256" key="8">
    <source>
        <dbReference type="PIRSR" id="PIRSR621190-2"/>
    </source>
</evidence>
<protein>
    <recommendedName>
        <fullName evidence="9">Bulb-type lectin domain-containing protein</fullName>
    </recommendedName>
</protein>
<dbReference type="PANTHER" id="PTHR10201">
    <property type="entry name" value="MATRIX METALLOPROTEINASE"/>
    <property type="match status" value="1"/>
</dbReference>
<dbReference type="GO" id="GO:0006508">
    <property type="term" value="P:proteolysis"/>
    <property type="evidence" value="ECO:0007669"/>
    <property type="project" value="UniProtKB-KW"/>
</dbReference>
<comment type="cofactor">
    <cofactor evidence="8">
        <name>Zn(2+)</name>
        <dbReference type="ChEBI" id="CHEBI:29105"/>
    </cofactor>
    <text evidence="8">Binds 2 Zn(2+) ions per subunit.</text>
</comment>
<dbReference type="Pfam" id="PF00413">
    <property type="entry name" value="Peptidase_M10"/>
    <property type="match status" value="1"/>
</dbReference>
<dbReference type="SUPFAM" id="SSF55486">
    <property type="entry name" value="Metalloproteases ('zincins'), catalytic domain"/>
    <property type="match status" value="1"/>
</dbReference>
<evidence type="ECO:0000256" key="5">
    <source>
        <dbReference type="ARBA" id="ARBA00022833"/>
    </source>
</evidence>
<keyword evidence="3 8" id="KW-0479">Metal-binding</keyword>
<evidence type="ECO:0000256" key="4">
    <source>
        <dbReference type="ARBA" id="ARBA00022801"/>
    </source>
</evidence>